<organism evidence="2 3">
    <name type="scientific">Sodiomyces alkalinus (strain CBS 110278 / VKM F-3762 / F11)</name>
    <name type="common">Alkaliphilic filamentous fungus</name>
    <dbReference type="NCBI Taxonomy" id="1314773"/>
    <lineage>
        <taxon>Eukaryota</taxon>
        <taxon>Fungi</taxon>
        <taxon>Dikarya</taxon>
        <taxon>Ascomycota</taxon>
        <taxon>Pezizomycotina</taxon>
        <taxon>Sordariomycetes</taxon>
        <taxon>Hypocreomycetidae</taxon>
        <taxon>Glomerellales</taxon>
        <taxon>Plectosphaerellaceae</taxon>
        <taxon>Sodiomyces</taxon>
    </lineage>
</organism>
<name>A0A3N2PM17_SODAK</name>
<sequence>MLPNWPRLCPLRLIPEGINSTSQSRAIDQITTAPHADARSQEFRSQGPQPKRPHHNNLSCGWSEAGTICRHIRAVRRQRTGSGRLVMIGSWPTGHIKPKQDSVGVLSLQDGIQFDSIRPVNSVFLLPLSTWSFPFDLPPRHGGPLSTRGDGEVLLL</sequence>
<feature type="region of interest" description="Disordered" evidence="1">
    <location>
        <begin position="32"/>
        <end position="58"/>
    </location>
</feature>
<evidence type="ECO:0000313" key="2">
    <source>
        <dbReference type="EMBL" id="ROT35563.1"/>
    </source>
</evidence>
<dbReference type="GeneID" id="39584068"/>
<dbReference type="Proteomes" id="UP000272025">
    <property type="component" value="Unassembled WGS sequence"/>
</dbReference>
<dbReference type="RefSeq" id="XP_028463369.1">
    <property type="nucleotide sequence ID" value="XM_028615591.1"/>
</dbReference>
<proteinExistence type="predicted"/>
<evidence type="ECO:0000313" key="3">
    <source>
        <dbReference type="Proteomes" id="UP000272025"/>
    </source>
</evidence>
<evidence type="ECO:0000256" key="1">
    <source>
        <dbReference type="SAM" id="MobiDB-lite"/>
    </source>
</evidence>
<gene>
    <name evidence="2" type="ORF">SODALDRAFT_69737</name>
</gene>
<reference evidence="2 3" key="1">
    <citation type="journal article" date="2018" name="Mol. Ecol.">
        <title>The obligate alkalophilic soda-lake fungus Sodiomyces alkalinus has shifted to a protein diet.</title>
        <authorList>
            <person name="Grum-Grzhimaylo A.A."/>
            <person name="Falkoski D.L."/>
            <person name="van den Heuvel J."/>
            <person name="Valero-Jimenez C.A."/>
            <person name="Min B."/>
            <person name="Choi I.G."/>
            <person name="Lipzen A."/>
            <person name="Daum C.G."/>
            <person name="Aanen D.K."/>
            <person name="Tsang A."/>
            <person name="Henrissat B."/>
            <person name="Bilanenko E.N."/>
            <person name="de Vries R.P."/>
            <person name="van Kan J.A.L."/>
            <person name="Grigoriev I.V."/>
            <person name="Debets A.J.M."/>
        </authorList>
    </citation>
    <scope>NUCLEOTIDE SEQUENCE [LARGE SCALE GENOMIC DNA]</scope>
    <source>
        <strain evidence="2 3">F11</strain>
    </source>
</reference>
<keyword evidence="3" id="KW-1185">Reference proteome</keyword>
<protein>
    <submittedName>
        <fullName evidence="2">Uncharacterized protein</fullName>
    </submittedName>
</protein>
<dbReference type="EMBL" id="ML119061">
    <property type="protein sequence ID" value="ROT35563.1"/>
    <property type="molecule type" value="Genomic_DNA"/>
</dbReference>
<accession>A0A3N2PM17</accession>
<dbReference type="AlphaFoldDB" id="A0A3N2PM17"/>